<evidence type="ECO:0000313" key="2">
    <source>
        <dbReference type="Proteomes" id="UP001621418"/>
    </source>
</evidence>
<gene>
    <name evidence="1" type="ORF">OG308_05650</name>
</gene>
<name>A0ABZ1NBJ2_9NOCA</name>
<dbReference type="EMBL" id="CP109527">
    <property type="protein sequence ID" value="WTY37347.1"/>
    <property type="molecule type" value="Genomic_DNA"/>
</dbReference>
<evidence type="ECO:0000313" key="1">
    <source>
        <dbReference type="EMBL" id="WTY37347.1"/>
    </source>
</evidence>
<dbReference type="Proteomes" id="UP001621418">
    <property type="component" value="Chromosome"/>
</dbReference>
<keyword evidence="2" id="KW-1185">Reference proteome</keyword>
<accession>A0ABZ1NBJ2</accession>
<protein>
    <submittedName>
        <fullName evidence="1">Uncharacterized protein</fullName>
    </submittedName>
</protein>
<reference evidence="1 2" key="1">
    <citation type="submission" date="2022-10" db="EMBL/GenBank/DDBJ databases">
        <title>The complete genomes of actinobacterial strains from the NBC collection.</title>
        <authorList>
            <person name="Joergensen T.S."/>
            <person name="Alvarez Arevalo M."/>
            <person name="Sterndorff E.B."/>
            <person name="Faurdal D."/>
            <person name="Vuksanovic O."/>
            <person name="Mourched A.-S."/>
            <person name="Charusanti P."/>
            <person name="Shaw S."/>
            <person name="Blin K."/>
            <person name="Weber T."/>
        </authorList>
    </citation>
    <scope>NUCLEOTIDE SEQUENCE [LARGE SCALE GENOMIC DNA]</scope>
    <source>
        <strain evidence="1 2">NBC_01413</strain>
    </source>
</reference>
<dbReference type="RefSeq" id="WP_405149367.1">
    <property type="nucleotide sequence ID" value="NZ_CP109527.1"/>
</dbReference>
<sequence length="74" mass="7998">MTKGPAYAPYWGLLVGETVHPLPKALGAGDAFAARAKARPGTEVVYRHNTADPWLTFSGDDEVPTQLELDWTTA</sequence>
<proteinExistence type="predicted"/>
<organism evidence="1 2">
    <name type="scientific">Nocardia salmonicida</name>
    <dbReference type="NCBI Taxonomy" id="53431"/>
    <lineage>
        <taxon>Bacteria</taxon>
        <taxon>Bacillati</taxon>
        <taxon>Actinomycetota</taxon>
        <taxon>Actinomycetes</taxon>
        <taxon>Mycobacteriales</taxon>
        <taxon>Nocardiaceae</taxon>
        <taxon>Nocardia</taxon>
    </lineage>
</organism>